<feature type="transmembrane region" description="Helical" evidence="7">
    <location>
        <begin position="390"/>
        <end position="410"/>
    </location>
</feature>
<dbReference type="SUPFAM" id="SSF103473">
    <property type="entry name" value="MFS general substrate transporter"/>
    <property type="match status" value="1"/>
</dbReference>
<evidence type="ECO:0000256" key="3">
    <source>
        <dbReference type="ARBA" id="ARBA00022475"/>
    </source>
</evidence>
<evidence type="ECO:0000256" key="4">
    <source>
        <dbReference type="ARBA" id="ARBA00022692"/>
    </source>
</evidence>
<keyword evidence="6 7" id="KW-0472">Membrane</keyword>
<dbReference type="InterPro" id="IPR036259">
    <property type="entry name" value="MFS_trans_sf"/>
</dbReference>
<keyword evidence="5 7" id="KW-1133">Transmembrane helix</keyword>
<dbReference type="Gene3D" id="1.20.1250.20">
    <property type="entry name" value="MFS general substrate transporter like domains"/>
    <property type="match status" value="1"/>
</dbReference>
<dbReference type="GO" id="GO:0005886">
    <property type="term" value="C:plasma membrane"/>
    <property type="evidence" value="ECO:0007669"/>
    <property type="project" value="UniProtKB-SubCell"/>
</dbReference>
<dbReference type="PANTHER" id="PTHR23513">
    <property type="entry name" value="INTEGRAL MEMBRANE EFFLUX PROTEIN-RELATED"/>
    <property type="match status" value="1"/>
</dbReference>
<evidence type="ECO:0000256" key="2">
    <source>
        <dbReference type="ARBA" id="ARBA00022448"/>
    </source>
</evidence>
<sequence length="445" mass="48210">MSATSSPERRTLVQHPHRPGSARAALAYPDFRRMWMASFSSNIGTWMQNVILPVYILDRTDSTTLVGAMVFAQLGPLFFLSLPAGVIADRFDRRKWLIWMQLVQLAFSAALAPLAAANAPVWSIFLVAMGVGCGNALNAPAWSAMLPSLVSRDDLAGAVSLNSVLINGSRVVGPIIVAVLRSFGASIAQIFLINAVTYLFVVGGLLRTRIPRPAPSNQPGGLRALSSGIRIVRDRPAVSRLLATLFVFSLVSLPYVGLFAAVVRLNFGVKKNSTTYEWIYATWGMGACLGGLAIGTVFVGTDKRMLVRRGFAAFALFLGLFAVVRTPLWAFITGALLGFAYFATTTSMNTIFQSRLADNERGRVMALWFMAFGGTVPVGNMLFAPVMDAIGARWVLGFGAVCALGLSWWCDIERIDRRVEQQGGRHALKPDHTATFDEHGISTGE</sequence>
<feature type="transmembrane region" description="Helical" evidence="7">
    <location>
        <begin position="96"/>
        <end position="116"/>
    </location>
</feature>
<evidence type="ECO:0000313" key="10">
    <source>
        <dbReference type="EMBL" id="CAB4983257.1"/>
    </source>
</evidence>
<evidence type="ECO:0000313" key="8">
    <source>
        <dbReference type="EMBL" id="CAB4849393.1"/>
    </source>
</evidence>
<name>A0A6J7GXN9_9ZZZZ</name>
<comment type="subcellular location">
    <subcellularLocation>
        <location evidence="1">Cell membrane</location>
        <topology evidence="1">Multi-pass membrane protein</topology>
    </subcellularLocation>
</comment>
<protein>
    <submittedName>
        <fullName evidence="9">Unannotated protein</fullName>
    </submittedName>
</protein>
<dbReference type="CDD" id="cd06173">
    <property type="entry name" value="MFS_MefA_like"/>
    <property type="match status" value="1"/>
</dbReference>
<dbReference type="EMBL" id="CAFBOL010000017">
    <property type="protein sequence ID" value="CAB4983257.1"/>
    <property type="molecule type" value="Genomic_DNA"/>
</dbReference>
<feature type="transmembrane region" description="Helical" evidence="7">
    <location>
        <begin position="278"/>
        <end position="299"/>
    </location>
</feature>
<reference evidence="9" key="1">
    <citation type="submission" date="2020-05" db="EMBL/GenBank/DDBJ databases">
        <authorList>
            <person name="Chiriac C."/>
            <person name="Salcher M."/>
            <person name="Ghai R."/>
            <person name="Kavagutti S V."/>
        </authorList>
    </citation>
    <scope>NUCLEOTIDE SEQUENCE</scope>
</reference>
<dbReference type="EMBL" id="CAFBMT010000001">
    <property type="protein sequence ID" value="CAB4909053.1"/>
    <property type="molecule type" value="Genomic_DNA"/>
</dbReference>
<feature type="transmembrane region" description="Helical" evidence="7">
    <location>
        <begin position="306"/>
        <end position="324"/>
    </location>
</feature>
<feature type="transmembrane region" description="Helical" evidence="7">
    <location>
        <begin position="364"/>
        <end position="384"/>
    </location>
</feature>
<keyword evidence="4 7" id="KW-0812">Transmembrane</keyword>
<feature type="transmembrane region" description="Helical" evidence="7">
    <location>
        <begin position="63"/>
        <end position="84"/>
    </location>
</feature>
<organism evidence="9">
    <name type="scientific">freshwater metagenome</name>
    <dbReference type="NCBI Taxonomy" id="449393"/>
    <lineage>
        <taxon>unclassified sequences</taxon>
        <taxon>metagenomes</taxon>
        <taxon>ecological metagenomes</taxon>
    </lineage>
</organism>
<evidence type="ECO:0000256" key="7">
    <source>
        <dbReference type="SAM" id="Phobius"/>
    </source>
</evidence>
<gene>
    <name evidence="8" type="ORF">UFOPK3267_00915</name>
    <name evidence="9" type="ORF">UFOPK3651_00026</name>
    <name evidence="10" type="ORF">UFOPK3931_00939</name>
</gene>
<feature type="transmembrane region" description="Helical" evidence="7">
    <location>
        <begin position="186"/>
        <end position="206"/>
    </location>
</feature>
<evidence type="ECO:0000256" key="6">
    <source>
        <dbReference type="ARBA" id="ARBA00023136"/>
    </source>
</evidence>
<evidence type="ECO:0000256" key="5">
    <source>
        <dbReference type="ARBA" id="ARBA00022989"/>
    </source>
</evidence>
<evidence type="ECO:0000256" key="1">
    <source>
        <dbReference type="ARBA" id="ARBA00004651"/>
    </source>
</evidence>
<keyword evidence="3" id="KW-1003">Cell membrane</keyword>
<dbReference type="EMBL" id="CAFBIY010000037">
    <property type="protein sequence ID" value="CAB4849393.1"/>
    <property type="molecule type" value="Genomic_DNA"/>
</dbReference>
<evidence type="ECO:0000313" key="9">
    <source>
        <dbReference type="EMBL" id="CAB4909053.1"/>
    </source>
</evidence>
<feature type="transmembrane region" description="Helical" evidence="7">
    <location>
        <begin position="122"/>
        <end position="143"/>
    </location>
</feature>
<dbReference type="AlphaFoldDB" id="A0A6J7GXN9"/>
<feature type="transmembrane region" description="Helical" evidence="7">
    <location>
        <begin position="241"/>
        <end position="263"/>
    </location>
</feature>
<accession>A0A6J7GXN9</accession>
<proteinExistence type="predicted"/>
<dbReference type="Pfam" id="PF05977">
    <property type="entry name" value="MFS_3"/>
    <property type="match status" value="1"/>
</dbReference>
<feature type="transmembrane region" description="Helical" evidence="7">
    <location>
        <begin position="330"/>
        <end position="352"/>
    </location>
</feature>
<dbReference type="PANTHER" id="PTHR23513:SF11">
    <property type="entry name" value="STAPHYLOFERRIN A TRANSPORTER"/>
    <property type="match status" value="1"/>
</dbReference>
<keyword evidence="2" id="KW-0813">Transport</keyword>
<dbReference type="InterPro" id="IPR010290">
    <property type="entry name" value="TM_effector"/>
</dbReference>